<dbReference type="PIRSF" id="PIRSF002741">
    <property type="entry name" value="MppA"/>
    <property type="match status" value="1"/>
</dbReference>
<comment type="similarity">
    <text evidence="1">Belongs to the bacterial solute-binding protein 5 family.</text>
</comment>
<evidence type="ECO:0000259" key="4">
    <source>
        <dbReference type="Pfam" id="PF00496"/>
    </source>
</evidence>
<dbReference type="SUPFAM" id="SSF53850">
    <property type="entry name" value="Periplasmic binding protein-like II"/>
    <property type="match status" value="1"/>
</dbReference>
<dbReference type="PANTHER" id="PTHR30290:SF9">
    <property type="entry name" value="OLIGOPEPTIDE-BINDING PROTEIN APPA"/>
    <property type="match status" value="1"/>
</dbReference>
<dbReference type="Gene3D" id="3.40.190.10">
    <property type="entry name" value="Periplasmic binding protein-like II"/>
    <property type="match status" value="1"/>
</dbReference>
<dbReference type="InterPro" id="IPR030678">
    <property type="entry name" value="Peptide/Ni-bd"/>
</dbReference>
<keyword evidence="3" id="KW-0732">Signal</keyword>
<dbReference type="Gene3D" id="3.10.105.10">
    <property type="entry name" value="Dipeptide-binding Protein, Domain 3"/>
    <property type="match status" value="1"/>
</dbReference>
<dbReference type="RefSeq" id="WP_007087972.1">
    <property type="nucleotide sequence ID" value="NZ_AJLS01000181.1"/>
</dbReference>
<dbReference type="OrthoDB" id="9796817at2"/>
<dbReference type="eggNOG" id="COG0747">
    <property type="taxonomic scope" value="Bacteria"/>
</dbReference>
<dbReference type="GO" id="GO:0043190">
    <property type="term" value="C:ATP-binding cassette (ABC) transporter complex"/>
    <property type="evidence" value="ECO:0007669"/>
    <property type="project" value="InterPro"/>
</dbReference>
<accession>K6DPK1</accession>
<dbReference type="EMBL" id="AJLS01000181">
    <property type="protein sequence ID" value="EKN62721.1"/>
    <property type="molecule type" value="Genomic_DNA"/>
</dbReference>
<organism evidence="5 6">
    <name type="scientific">Neobacillus bataviensis LMG 21833</name>
    <dbReference type="NCBI Taxonomy" id="1117379"/>
    <lineage>
        <taxon>Bacteria</taxon>
        <taxon>Bacillati</taxon>
        <taxon>Bacillota</taxon>
        <taxon>Bacilli</taxon>
        <taxon>Bacillales</taxon>
        <taxon>Bacillaceae</taxon>
        <taxon>Neobacillus</taxon>
    </lineage>
</organism>
<dbReference type="STRING" id="1117379.BABA_24916"/>
<keyword evidence="6" id="KW-1185">Reference proteome</keyword>
<gene>
    <name evidence="5" type="ORF">BABA_24916</name>
</gene>
<dbReference type="GO" id="GO:1904680">
    <property type="term" value="F:peptide transmembrane transporter activity"/>
    <property type="evidence" value="ECO:0007669"/>
    <property type="project" value="TreeGrafter"/>
</dbReference>
<keyword evidence="2" id="KW-0813">Transport</keyword>
<dbReference type="GO" id="GO:0042597">
    <property type="term" value="C:periplasmic space"/>
    <property type="evidence" value="ECO:0007669"/>
    <property type="project" value="UniProtKB-ARBA"/>
</dbReference>
<dbReference type="InterPro" id="IPR039424">
    <property type="entry name" value="SBP_5"/>
</dbReference>
<dbReference type="Gene3D" id="3.90.76.10">
    <property type="entry name" value="Dipeptide-binding Protein, Domain 1"/>
    <property type="match status" value="1"/>
</dbReference>
<sequence length="530" mass="59609">MNQTVRWLKIFTIITILLIAGCSNNTTSTKESKKKGDTSGGTLIYGRATDTVTLDPHNLIDAESSRISKNVFETLIDYEKEGTGVVPKLAKEWTISENGKVWTFKLQDNVKFHDGTDFNADAVVYNFNRMMEESHPQHQGDFSIFNRTFKGVIQEVKAIDPQTVQFSLTAASATFLPNLGITTFGIISPTALKEYGDQIKDHPVGTGPFKYEEWKQNDSVTLVKNEKYWVNGLPKLDKVMFKVIPDNSSRLTALKNGEIDVMDGLNQTDLPSIEKDSNLQLFKRPAGSLGYLTFNLAKPPFDNVKVRQAINHAINKQGIIDTFYGPVAKQAKNMLPPFIWGYNDDVKGYDYNPEKAKQLLEEAGFPDGFDTEFWIMSTERSYFPQPTKVAEALKSDLAKVGINVKIVSFEWATYLSKLTKGEFPFAGIGRISENGDPDNFLFTMLSSESVQNRSMYKNEKVDELLRKAQTTIDKEERTKLYIEAQELVFEDAPTIPLAYVETPMAGGNYVKGYIPHAIGYESLAEVYLEK</sequence>
<dbReference type="GO" id="GO:0015833">
    <property type="term" value="P:peptide transport"/>
    <property type="evidence" value="ECO:0007669"/>
    <property type="project" value="TreeGrafter"/>
</dbReference>
<proteinExistence type="inferred from homology"/>
<evidence type="ECO:0000313" key="6">
    <source>
        <dbReference type="Proteomes" id="UP000006316"/>
    </source>
</evidence>
<dbReference type="AlphaFoldDB" id="K6DPK1"/>
<dbReference type="Proteomes" id="UP000006316">
    <property type="component" value="Unassembled WGS sequence"/>
</dbReference>
<name>K6DPK1_9BACI</name>
<dbReference type="PROSITE" id="PS51257">
    <property type="entry name" value="PROKAR_LIPOPROTEIN"/>
    <property type="match status" value="1"/>
</dbReference>
<dbReference type="PATRIC" id="fig|1117379.3.peg.5159"/>
<evidence type="ECO:0000313" key="5">
    <source>
        <dbReference type="EMBL" id="EKN62721.1"/>
    </source>
</evidence>
<feature type="domain" description="Solute-binding protein family 5" evidence="4">
    <location>
        <begin position="85"/>
        <end position="449"/>
    </location>
</feature>
<protein>
    <submittedName>
        <fullName evidence="5">Family 5 extracellular solute-binding protein</fullName>
    </submittedName>
</protein>
<evidence type="ECO:0000256" key="2">
    <source>
        <dbReference type="ARBA" id="ARBA00022448"/>
    </source>
</evidence>
<comment type="caution">
    <text evidence="5">The sequence shown here is derived from an EMBL/GenBank/DDBJ whole genome shotgun (WGS) entry which is preliminary data.</text>
</comment>
<evidence type="ECO:0000256" key="3">
    <source>
        <dbReference type="ARBA" id="ARBA00022729"/>
    </source>
</evidence>
<dbReference type="Pfam" id="PF00496">
    <property type="entry name" value="SBP_bac_5"/>
    <property type="match status" value="1"/>
</dbReference>
<dbReference type="InterPro" id="IPR000914">
    <property type="entry name" value="SBP_5_dom"/>
</dbReference>
<reference evidence="5 6" key="1">
    <citation type="journal article" date="2012" name="Front. Microbiol.">
        <title>Redundancy and modularity in membrane-associated dissimilatory nitrate reduction in Bacillus.</title>
        <authorList>
            <person name="Heylen K."/>
            <person name="Keltjens J."/>
        </authorList>
    </citation>
    <scope>NUCLEOTIDE SEQUENCE [LARGE SCALE GENOMIC DNA]</scope>
    <source>
        <strain evidence="6">LMG 21833T</strain>
    </source>
</reference>
<evidence type="ECO:0000256" key="1">
    <source>
        <dbReference type="ARBA" id="ARBA00005695"/>
    </source>
</evidence>
<dbReference type="PANTHER" id="PTHR30290">
    <property type="entry name" value="PERIPLASMIC BINDING COMPONENT OF ABC TRANSPORTER"/>
    <property type="match status" value="1"/>
</dbReference>
<dbReference type="CDD" id="cd08493">
    <property type="entry name" value="PBP2_DppA_like"/>
    <property type="match status" value="1"/>
</dbReference>